<dbReference type="EMBL" id="CM044708">
    <property type="protein sequence ID" value="KAI5650835.1"/>
    <property type="molecule type" value="Genomic_DNA"/>
</dbReference>
<keyword evidence="2" id="KW-1185">Reference proteome</keyword>
<comment type="caution">
    <text evidence="1">The sequence shown here is derived from an EMBL/GenBank/DDBJ whole genome shotgun (WGS) entry which is preliminary data.</text>
</comment>
<accession>A0ACB9ZTU4</accession>
<proteinExistence type="predicted"/>
<organism evidence="1 2">
    <name type="scientific">Catharanthus roseus</name>
    <name type="common">Madagascar periwinkle</name>
    <name type="synonym">Vinca rosea</name>
    <dbReference type="NCBI Taxonomy" id="4058"/>
    <lineage>
        <taxon>Eukaryota</taxon>
        <taxon>Viridiplantae</taxon>
        <taxon>Streptophyta</taxon>
        <taxon>Embryophyta</taxon>
        <taxon>Tracheophyta</taxon>
        <taxon>Spermatophyta</taxon>
        <taxon>Magnoliopsida</taxon>
        <taxon>eudicotyledons</taxon>
        <taxon>Gunneridae</taxon>
        <taxon>Pentapetalae</taxon>
        <taxon>asterids</taxon>
        <taxon>lamiids</taxon>
        <taxon>Gentianales</taxon>
        <taxon>Apocynaceae</taxon>
        <taxon>Rauvolfioideae</taxon>
        <taxon>Vinceae</taxon>
        <taxon>Catharanthinae</taxon>
        <taxon>Catharanthus</taxon>
    </lineage>
</organism>
<dbReference type="Proteomes" id="UP001060085">
    <property type="component" value="Linkage Group LG08"/>
</dbReference>
<evidence type="ECO:0000313" key="1">
    <source>
        <dbReference type="EMBL" id="KAI5650835.1"/>
    </source>
</evidence>
<name>A0ACB9ZTU4_CATRO</name>
<sequence>MTDVQADALAPLGAIWCTSFDCNQLPTHTLVTYRDQLDFMPSNQGLSYPNDEYIRWYRGITRVYIENSANRDTRSVGYQSAGVDRRMREVDDMASMVIQEPPSSPTQMAVFAKKVQTIIRSMISNRHSQYNHRVAVPGSTYRTGMLVELRGALVDSLIVEQEVDALLSLFSPADTDMQTSDTSRGREVRDLERWREFGLTQPSQSLPGGSGTLRAPLPSDLGFAPFQSAAGTSLGFSSFRAPPSPGTTGSSTLH</sequence>
<gene>
    <name evidence="1" type="ORF">M9H77_36840</name>
</gene>
<reference evidence="2" key="1">
    <citation type="journal article" date="2023" name="Nat. Plants">
        <title>Single-cell RNA sequencing provides a high-resolution roadmap for understanding the multicellular compartmentation of specialized metabolism.</title>
        <authorList>
            <person name="Sun S."/>
            <person name="Shen X."/>
            <person name="Li Y."/>
            <person name="Li Y."/>
            <person name="Wang S."/>
            <person name="Li R."/>
            <person name="Zhang H."/>
            <person name="Shen G."/>
            <person name="Guo B."/>
            <person name="Wei J."/>
            <person name="Xu J."/>
            <person name="St-Pierre B."/>
            <person name="Chen S."/>
            <person name="Sun C."/>
        </authorList>
    </citation>
    <scope>NUCLEOTIDE SEQUENCE [LARGE SCALE GENOMIC DNA]</scope>
</reference>
<evidence type="ECO:0000313" key="2">
    <source>
        <dbReference type="Proteomes" id="UP001060085"/>
    </source>
</evidence>
<protein>
    <submittedName>
        <fullName evidence="1">Uncharacterized protein</fullName>
    </submittedName>
</protein>